<comment type="caution">
    <text evidence="2">The sequence shown here is derived from an EMBL/GenBank/DDBJ whole genome shotgun (WGS) entry which is preliminary data.</text>
</comment>
<gene>
    <name evidence="2" type="ORF">C5B42_04995</name>
</gene>
<dbReference type="CDD" id="cd04179">
    <property type="entry name" value="DPM_DPG-synthase_like"/>
    <property type="match status" value="1"/>
</dbReference>
<dbReference type="Proteomes" id="UP000246104">
    <property type="component" value="Unassembled WGS sequence"/>
</dbReference>
<dbReference type="SUPFAM" id="SSF53448">
    <property type="entry name" value="Nucleotide-diphospho-sugar transferases"/>
    <property type="match status" value="1"/>
</dbReference>
<evidence type="ECO:0000313" key="3">
    <source>
        <dbReference type="Proteomes" id="UP000246104"/>
    </source>
</evidence>
<accession>A0A317JP64</accession>
<dbReference type="InterPro" id="IPR050256">
    <property type="entry name" value="Glycosyltransferase_2"/>
</dbReference>
<evidence type="ECO:0000313" key="2">
    <source>
        <dbReference type="EMBL" id="PWU22845.1"/>
    </source>
</evidence>
<dbReference type="InterPro" id="IPR001173">
    <property type="entry name" value="Glyco_trans_2-like"/>
</dbReference>
<dbReference type="Gene3D" id="3.90.550.10">
    <property type="entry name" value="Spore Coat Polysaccharide Biosynthesis Protein SpsA, Chain A"/>
    <property type="match status" value="1"/>
</dbReference>
<name>A0A317JP64_9BACT</name>
<dbReference type="PANTHER" id="PTHR48090:SF7">
    <property type="entry name" value="RFBJ PROTEIN"/>
    <property type="match status" value="1"/>
</dbReference>
<dbReference type="EMBL" id="PSRQ01000054">
    <property type="protein sequence ID" value="PWU22845.1"/>
    <property type="molecule type" value="Genomic_DNA"/>
</dbReference>
<dbReference type="Pfam" id="PF00535">
    <property type="entry name" value="Glycos_transf_2"/>
    <property type="match status" value="1"/>
</dbReference>
<dbReference type="AlphaFoldDB" id="A0A317JP64"/>
<protein>
    <recommendedName>
        <fullName evidence="1">Glycosyltransferase 2-like domain-containing protein</fullName>
    </recommendedName>
</protein>
<feature type="domain" description="Glycosyltransferase 2-like" evidence="1">
    <location>
        <begin position="5"/>
        <end position="156"/>
    </location>
</feature>
<reference evidence="2 3" key="1">
    <citation type="submission" date="2018-02" db="EMBL/GenBank/DDBJ databases">
        <title>Genomic Reconstructions from Amazon Rainforest and Pasture Soil Reveal Novel Insights into the Physiology of Candidate Phyla in Tropical Sites.</title>
        <authorList>
            <person name="Kroeger M.E."/>
            <person name="Delmont T."/>
            <person name="Eren A.M."/>
            <person name="Guo J."/>
            <person name="Meyer K.M."/>
            <person name="Khan K."/>
            <person name="Rodrigues J.L.M."/>
            <person name="Bohannan B.J.M."/>
            <person name="Tringe S."/>
            <person name="Borges C.D."/>
            <person name="Tiedje J."/>
            <person name="Tsai S.M."/>
            <person name="Nusslein K."/>
        </authorList>
    </citation>
    <scope>NUCLEOTIDE SEQUENCE [LARGE SCALE GENOMIC DNA]</scope>
    <source>
        <strain evidence="2">Amazon FNV 2010 28 9</strain>
    </source>
</reference>
<organism evidence="2 3">
    <name type="scientific">Candidatus Cerribacteria bacterium 'Amazon FNV 2010 28 9'</name>
    <dbReference type="NCBI Taxonomy" id="2081795"/>
    <lineage>
        <taxon>Bacteria</taxon>
        <taxon>Candidatus Cerribacteria</taxon>
    </lineage>
</organism>
<evidence type="ECO:0000259" key="1">
    <source>
        <dbReference type="Pfam" id="PF00535"/>
    </source>
</evidence>
<sequence length="218" mass="24723">MNTWIIVPAYNEEKYIGRVLKKIQNYTHNIVVVVDGCKDASASIAKKHVDNVLIHETNLGKGAALKTGCEYVFNKLSADAVVFVDADDQHDPKELPRFFKALREYQFVFGVRNMGTTMPLFRFLGNKCASIWLNFLFGVYIPDIPSGYKGMTKKAYRKLKWKSRGYEVEGEIAALVAKDRIPFKILEIDTIYHDTEKGMTLLDAAHVGGCLLRWRVGL</sequence>
<dbReference type="PANTHER" id="PTHR48090">
    <property type="entry name" value="UNDECAPRENYL-PHOSPHATE 4-DEOXY-4-FORMAMIDO-L-ARABINOSE TRANSFERASE-RELATED"/>
    <property type="match status" value="1"/>
</dbReference>
<proteinExistence type="predicted"/>
<dbReference type="InterPro" id="IPR029044">
    <property type="entry name" value="Nucleotide-diphossugar_trans"/>
</dbReference>